<dbReference type="Gene3D" id="3.60.21.10">
    <property type="match status" value="1"/>
</dbReference>
<dbReference type="GO" id="GO:0008803">
    <property type="term" value="F:bis(5'-nucleosyl)-tetraphosphatase (symmetrical) activity"/>
    <property type="evidence" value="ECO:0007669"/>
    <property type="project" value="TreeGrafter"/>
</dbReference>
<protein>
    <submittedName>
        <fullName evidence="2">Serine/threonine protein phosphatase</fullName>
    </submittedName>
</protein>
<dbReference type="PANTHER" id="PTHR42850">
    <property type="entry name" value="METALLOPHOSPHOESTERASE"/>
    <property type="match status" value="1"/>
</dbReference>
<dbReference type="InterPro" id="IPR004843">
    <property type="entry name" value="Calcineurin-like_PHP"/>
</dbReference>
<dbReference type="PRINTS" id="PR00114">
    <property type="entry name" value="STPHPHTASE"/>
</dbReference>
<dbReference type="GO" id="GO:0016791">
    <property type="term" value="F:phosphatase activity"/>
    <property type="evidence" value="ECO:0007669"/>
    <property type="project" value="TreeGrafter"/>
</dbReference>
<dbReference type="Proteomes" id="UP000481327">
    <property type="component" value="Unassembled WGS sequence"/>
</dbReference>
<organism evidence="2 3">
    <name type="scientific">Sandarakinorhabdus fusca</name>
    <dbReference type="NCBI Taxonomy" id="1439888"/>
    <lineage>
        <taxon>Bacteria</taxon>
        <taxon>Pseudomonadati</taxon>
        <taxon>Pseudomonadota</taxon>
        <taxon>Alphaproteobacteria</taxon>
        <taxon>Sphingomonadales</taxon>
        <taxon>Sphingosinicellaceae</taxon>
        <taxon>Sandarakinorhabdus</taxon>
    </lineage>
</organism>
<proteinExistence type="predicted"/>
<dbReference type="Pfam" id="PF00149">
    <property type="entry name" value="Metallophos"/>
    <property type="match status" value="1"/>
</dbReference>
<dbReference type="AlphaFoldDB" id="A0A7C9GV21"/>
<dbReference type="EMBL" id="WIOL01000002">
    <property type="protein sequence ID" value="MQT17238.1"/>
    <property type="molecule type" value="Genomic_DNA"/>
</dbReference>
<dbReference type="PANTHER" id="PTHR42850:SF4">
    <property type="entry name" value="ZINC-DEPENDENT ENDOPOLYPHOSPHATASE"/>
    <property type="match status" value="1"/>
</dbReference>
<feature type="domain" description="Serine/threonine specific protein phosphatases" evidence="1">
    <location>
        <begin position="86"/>
        <end position="91"/>
    </location>
</feature>
<dbReference type="GO" id="GO:0110154">
    <property type="term" value="P:RNA decapping"/>
    <property type="evidence" value="ECO:0007669"/>
    <property type="project" value="TreeGrafter"/>
</dbReference>
<dbReference type="CDD" id="cd00144">
    <property type="entry name" value="MPP_PPP_family"/>
    <property type="match status" value="1"/>
</dbReference>
<evidence type="ECO:0000259" key="1">
    <source>
        <dbReference type="PROSITE" id="PS00125"/>
    </source>
</evidence>
<evidence type="ECO:0000313" key="3">
    <source>
        <dbReference type="Proteomes" id="UP000481327"/>
    </source>
</evidence>
<sequence length="257" mass="27915">MPRLFRPKRATKPRLPAGERIYAIGDVHGRLDLLYALLTRISADVAARPAMRTRYVILGDIIDRGPKSRDLMELLAGLDMPNFLVLKGNHEAALLDVRHGDHDAARLWVTFGGLATLASFGVDIAALDPDDSDAIIATVRRVIPDSLAQWLEALPVSLTVGDYFFVHAGVRPGVPIARQSEDDLLWIRDPFLSSTADHGLMIVHGHSIHQAGIDFAANRIGVDTGAYRTGRLSAVGLEGDQVWSLHTGDDAGGERHG</sequence>
<dbReference type="InterPro" id="IPR029052">
    <property type="entry name" value="Metallo-depent_PP-like"/>
</dbReference>
<evidence type="ECO:0000313" key="2">
    <source>
        <dbReference type="EMBL" id="MQT17238.1"/>
    </source>
</evidence>
<dbReference type="SUPFAM" id="SSF56300">
    <property type="entry name" value="Metallo-dependent phosphatases"/>
    <property type="match status" value="1"/>
</dbReference>
<accession>A0A7C9GV21</accession>
<comment type="caution">
    <text evidence="2">The sequence shown here is derived from an EMBL/GenBank/DDBJ whole genome shotgun (WGS) entry which is preliminary data.</text>
</comment>
<dbReference type="RefSeq" id="WP_152577643.1">
    <property type="nucleotide sequence ID" value="NZ_JAATJI010000001.1"/>
</dbReference>
<gene>
    <name evidence="2" type="ORF">F3168_08170</name>
</gene>
<name>A0A7C9GV21_9SPHN</name>
<reference evidence="2 3" key="1">
    <citation type="submission" date="2019-09" db="EMBL/GenBank/DDBJ databases">
        <title>Polymorphobacter sp. isolated from a lake in China.</title>
        <authorList>
            <person name="Liu Z."/>
        </authorList>
    </citation>
    <scope>NUCLEOTIDE SEQUENCE [LARGE SCALE GENOMIC DNA]</scope>
    <source>
        <strain evidence="2 3">D40P</strain>
    </source>
</reference>
<dbReference type="OrthoDB" id="9807890at2"/>
<dbReference type="InterPro" id="IPR006186">
    <property type="entry name" value="Ser/Thr-sp_prot-phosphatase"/>
</dbReference>
<dbReference type="InterPro" id="IPR050126">
    <property type="entry name" value="Ap4A_hydrolase"/>
</dbReference>
<dbReference type="PROSITE" id="PS00125">
    <property type="entry name" value="SER_THR_PHOSPHATASE"/>
    <property type="match status" value="1"/>
</dbReference>
<keyword evidence="3" id="KW-1185">Reference proteome</keyword>
<dbReference type="GO" id="GO:0005737">
    <property type="term" value="C:cytoplasm"/>
    <property type="evidence" value="ECO:0007669"/>
    <property type="project" value="TreeGrafter"/>
</dbReference>